<dbReference type="AlphaFoldDB" id="A0A8J7Q2C0"/>
<keyword evidence="3" id="KW-1185">Reference proteome</keyword>
<dbReference type="EMBL" id="JAFREP010000009">
    <property type="protein sequence ID" value="MBO1319237.1"/>
    <property type="molecule type" value="Genomic_DNA"/>
</dbReference>
<comment type="caution">
    <text evidence="2">The sequence shown here is derived from an EMBL/GenBank/DDBJ whole genome shotgun (WGS) entry which is preliminary data.</text>
</comment>
<feature type="signal peptide" evidence="1">
    <location>
        <begin position="1"/>
        <end position="22"/>
    </location>
</feature>
<evidence type="ECO:0008006" key="4">
    <source>
        <dbReference type="Google" id="ProtNLM"/>
    </source>
</evidence>
<evidence type="ECO:0000313" key="2">
    <source>
        <dbReference type="EMBL" id="MBO1319237.1"/>
    </source>
</evidence>
<feature type="chain" id="PRO_5035235670" description="Secreted protein" evidence="1">
    <location>
        <begin position="23"/>
        <end position="256"/>
    </location>
</feature>
<evidence type="ECO:0000313" key="3">
    <source>
        <dbReference type="Proteomes" id="UP000664417"/>
    </source>
</evidence>
<gene>
    <name evidence="2" type="ORF">J3U88_12265</name>
</gene>
<evidence type="ECO:0000256" key="1">
    <source>
        <dbReference type="SAM" id="SignalP"/>
    </source>
</evidence>
<accession>A0A8J7Q2C0</accession>
<name>A0A8J7Q2C0_9BACT</name>
<organism evidence="2 3">
    <name type="scientific">Acanthopleuribacter pedis</name>
    <dbReference type="NCBI Taxonomy" id="442870"/>
    <lineage>
        <taxon>Bacteria</taxon>
        <taxon>Pseudomonadati</taxon>
        <taxon>Acidobacteriota</taxon>
        <taxon>Holophagae</taxon>
        <taxon>Acanthopleuribacterales</taxon>
        <taxon>Acanthopleuribacteraceae</taxon>
        <taxon>Acanthopleuribacter</taxon>
    </lineage>
</organism>
<dbReference type="Proteomes" id="UP000664417">
    <property type="component" value="Unassembled WGS sequence"/>
</dbReference>
<keyword evidence="1" id="KW-0732">Signal</keyword>
<protein>
    <recommendedName>
        <fullName evidence="4">Secreted protein</fullName>
    </recommendedName>
</protein>
<reference evidence="2" key="1">
    <citation type="submission" date="2021-03" db="EMBL/GenBank/DDBJ databases">
        <authorList>
            <person name="Wang G."/>
        </authorList>
    </citation>
    <scope>NUCLEOTIDE SEQUENCE</scope>
    <source>
        <strain evidence="2">KCTC 12899</strain>
    </source>
</reference>
<sequence>MKKLWIILAVAFFGLTAQTLWASDGTNVSDDPNLDFSYTVTNSGSPVSFPLDPSGGDIVNFAEGNYTLVYNPTGKSLDIRVSVTETYTDNGDGSWNKVVDRRVEFFVDRMTDYDMDFQVRDFSRMTRYGYVYGEVARTFNLSKREIRFGGSTTITIDGDRDLQDAPLNWIAADETHKVFEYAFQPQMIEKGIEQAMIQVLETRDTCAEELNYLLLKFFEYEGCTGEFDCLQGMLSMERALVPYCAAGGVVGSFEGK</sequence>
<dbReference type="RefSeq" id="WP_207859058.1">
    <property type="nucleotide sequence ID" value="NZ_JAFREP010000009.1"/>
</dbReference>
<proteinExistence type="predicted"/>